<feature type="region of interest" description="Disordered" evidence="1">
    <location>
        <begin position="1"/>
        <end position="23"/>
    </location>
</feature>
<proteinExistence type="predicted"/>
<reference evidence="2 3" key="1">
    <citation type="submission" date="2011-10" db="EMBL/GenBank/DDBJ databases">
        <authorList>
            <person name="Genoscope - CEA"/>
        </authorList>
    </citation>
    <scope>NUCLEOTIDE SEQUENCE [LARGE SCALE GENOMIC DNA]</scope>
    <source>
        <strain evidence="2 3">RCC 1105</strain>
    </source>
</reference>
<gene>
    <name evidence="2" type="ORF">Bathy02g01660</name>
</gene>
<accession>K8EQT8</accession>
<dbReference type="KEGG" id="bpg:Bathy02g01660"/>
<evidence type="ECO:0000313" key="3">
    <source>
        <dbReference type="Proteomes" id="UP000198341"/>
    </source>
</evidence>
<dbReference type="EMBL" id="FO082277">
    <property type="protein sequence ID" value="CCO14790.1"/>
    <property type="molecule type" value="Genomic_DNA"/>
</dbReference>
<evidence type="ECO:0000313" key="2">
    <source>
        <dbReference type="EMBL" id="CCO14790.1"/>
    </source>
</evidence>
<protein>
    <submittedName>
        <fullName evidence="2">Uncharacterized protein</fullName>
    </submittedName>
</protein>
<dbReference type="GeneID" id="19017280"/>
<dbReference type="RefSeq" id="XP_007514550.1">
    <property type="nucleotide sequence ID" value="XM_007514488.1"/>
</dbReference>
<organism evidence="2 3">
    <name type="scientific">Bathycoccus prasinos</name>
    <dbReference type="NCBI Taxonomy" id="41875"/>
    <lineage>
        <taxon>Eukaryota</taxon>
        <taxon>Viridiplantae</taxon>
        <taxon>Chlorophyta</taxon>
        <taxon>Mamiellophyceae</taxon>
        <taxon>Mamiellales</taxon>
        <taxon>Bathycoccaceae</taxon>
        <taxon>Bathycoccus</taxon>
    </lineage>
</organism>
<sequence>MSEPVLEKSKSTLSKGTSSSPQTWAEYKERLKVFGWQNGTSYKWYYYNLNLSRKLRKMTFEFGGIRYILLFSFASLSRPSVSFIRAKMRAICQGNAFERNDSIFSCGAIESGRDREMKV</sequence>
<name>K8EQT8_9CHLO</name>
<feature type="compositionally biased region" description="Basic and acidic residues" evidence="1">
    <location>
        <begin position="1"/>
        <end position="10"/>
    </location>
</feature>
<dbReference type="Proteomes" id="UP000198341">
    <property type="component" value="Chromosome 2"/>
</dbReference>
<keyword evidence="3" id="KW-1185">Reference proteome</keyword>
<evidence type="ECO:0000256" key="1">
    <source>
        <dbReference type="SAM" id="MobiDB-lite"/>
    </source>
</evidence>
<feature type="compositionally biased region" description="Low complexity" evidence="1">
    <location>
        <begin position="11"/>
        <end position="20"/>
    </location>
</feature>
<dbReference type="AlphaFoldDB" id="K8EQT8"/>